<keyword evidence="1" id="KW-1133">Transmembrane helix</keyword>
<proteinExistence type="predicted"/>
<dbReference type="AlphaFoldDB" id="A0A9N8HLV1"/>
<feature type="transmembrane region" description="Helical" evidence="1">
    <location>
        <begin position="157"/>
        <end position="175"/>
    </location>
</feature>
<keyword evidence="3" id="KW-1185">Reference proteome</keyword>
<keyword evidence="1" id="KW-0472">Membrane</keyword>
<reference evidence="2" key="1">
    <citation type="submission" date="2020-06" db="EMBL/GenBank/DDBJ databases">
        <authorList>
            <consortium name="Plant Systems Biology data submission"/>
        </authorList>
    </citation>
    <scope>NUCLEOTIDE SEQUENCE</scope>
    <source>
        <strain evidence="2">D6</strain>
    </source>
</reference>
<protein>
    <submittedName>
        <fullName evidence="2">Uncharacterized protein</fullName>
    </submittedName>
</protein>
<dbReference type="Proteomes" id="UP001153069">
    <property type="component" value="Unassembled WGS sequence"/>
</dbReference>
<organism evidence="2 3">
    <name type="scientific">Seminavis robusta</name>
    <dbReference type="NCBI Taxonomy" id="568900"/>
    <lineage>
        <taxon>Eukaryota</taxon>
        <taxon>Sar</taxon>
        <taxon>Stramenopiles</taxon>
        <taxon>Ochrophyta</taxon>
        <taxon>Bacillariophyta</taxon>
        <taxon>Bacillariophyceae</taxon>
        <taxon>Bacillariophycidae</taxon>
        <taxon>Naviculales</taxon>
        <taxon>Naviculaceae</taxon>
        <taxon>Seminavis</taxon>
    </lineage>
</organism>
<keyword evidence="1" id="KW-0812">Transmembrane</keyword>
<evidence type="ECO:0000256" key="1">
    <source>
        <dbReference type="SAM" id="Phobius"/>
    </source>
</evidence>
<comment type="caution">
    <text evidence="2">The sequence shown here is derived from an EMBL/GenBank/DDBJ whole genome shotgun (WGS) entry which is preliminary data.</text>
</comment>
<evidence type="ECO:0000313" key="3">
    <source>
        <dbReference type="Proteomes" id="UP001153069"/>
    </source>
</evidence>
<evidence type="ECO:0000313" key="2">
    <source>
        <dbReference type="EMBL" id="CAB9515278.1"/>
    </source>
</evidence>
<sequence length="245" mass="27029">MTSPCLPTPSLKPKVLPDIPPLPHFTQPTTSIILRRLPNTNPQMISQQLQEHAAILRITPFRITPYPIREDAFVLTLEQRHASILHHTINHAAPQLLQQHSNTTRISPPAPGTSPLPVPPYPPSIDSTTPRTAHNTPAVTVPPSWEPQTASVSFDPIFCLLVGLYLTIFAHWMGYTLLWSSLRSTTSYGLCWHIALLAKAIATAWDLITQTNLLASTLWSGNLSGPHGPFGNNGFNTDKILFKPL</sequence>
<dbReference type="EMBL" id="CAICTM010000703">
    <property type="protein sequence ID" value="CAB9515278.1"/>
    <property type="molecule type" value="Genomic_DNA"/>
</dbReference>
<name>A0A9N8HLV1_9STRA</name>
<accession>A0A9N8HLV1</accession>
<gene>
    <name evidence="2" type="ORF">SEMRO_704_G190231.1</name>
</gene>